<dbReference type="SUPFAM" id="SSF50249">
    <property type="entry name" value="Nucleic acid-binding proteins"/>
    <property type="match status" value="1"/>
</dbReference>
<name>A0A023CW96_9LACO</name>
<dbReference type="Pfam" id="PF16921">
    <property type="entry name" value="Tex_YqgF"/>
    <property type="match status" value="1"/>
</dbReference>
<dbReference type="GO" id="GO:0006139">
    <property type="term" value="P:nucleobase-containing compound metabolic process"/>
    <property type="evidence" value="ECO:0007669"/>
    <property type="project" value="InterPro"/>
</dbReference>
<dbReference type="OrthoDB" id="9804714at2"/>
<dbReference type="PROSITE" id="PS50126">
    <property type="entry name" value="S1"/>
    <property type="match status" value="1"/>
</dbReference>
<dbReference type="PANTHER" id="PTHR10724">
    <property type="entry name" value="30S RIBOSOMAL PROTEIN S1"/>
    <property type="match status" value="1"/>
</dbReference>
<dbReference type="InterPro" id="IPR037027">
    <property type="entry name" value="YqgF/RNaseH-like_dom_sf"/>
</dbReference>
<dbReference type="eggNOG" id="COG2183">
    <property type="taxonomic scope" value="Bacteria"/>
</dbReference>
<dbReference type="Pfam" id="PF12836">
    <property type="entry name" value="HHH_3"/>
    <property type="match status" value="1"/>
</dbReference>
<accession>A0A023CW96</accession>
<feature type="domain" description="S1 motif" evidence="1">
    <location>
        <begin position="652"/>
        <end position="721"/>
    </location>
</feature>
<dbReference type="InterPro" id="IPR006641">
    <property type="entry name" value="YqgF/RNaseH-like_dom"/>
</dbReference>
<dbReference type="FunFam" id="1.10.150.310:FF:000001">
    <property type="entry name" value="RNA-binding transcriptional accessory protein"/>
    <property type="match status" value="1"/>
</dbReference>
<dbReference type="Proteomes" id="UP000050961">
    <property type="component" value="Unassembled WGS sequence"/>
</dbReference>
<keyword evidence="3" id="KW-1185">Reference proteome</keyword>
<evidence type="ECO:0000313" key="2">
    <source>
        <dbReference type="EMBL" id="KRN05905.1"/>
    </source>
</evidence>
<dbReference type="FunFam" id="1.10.10.650:FF:000001">
    <property type="entry name" value="S1 RNA-binding domain 1"/>
    <property type="match status" value="1"/>
</dbReference>
<dbReference type="FunFam" id="3.30.420.140:FF:000001">
    <property type="entry name" value="RNA-binding transcriptional accessory protein"/>
    <property type="match status" value="1"/>
</dbReference>
<dbReference type="SUPFAM" id="SSF53098">
    <property type="entry name" value="Ribonuclease H-like"/>
    <property type="match status" value="1"/>
</dbReference>
<dbReference type="GO" id="GO:0003729">
    <property type="term" value="F:mRNA binding"/>
    <property type="evidence" value="ECO:0007669"/>
    <property type="project" value="UniProtKB-ARBA"/>
</dbReference>
<dbReference type="InterPro" id="IPR010994">
    <property type="entry name" value="RuvA_2-like"/>
</dbReference>
<dbReference type="InterPro" id="IPR044146">
    <property type="entry name" value="S1_Tex"/>
</dbReference>
<dbReference type="GO" id="GO:0003735">
    <property type="term" value="F:structural constituent of ribosome"/>
    <property type="evidence" value="ECO:0007669"/>
    <property type="project" value="TreeGrafter"/>
</dbReference>
<dbReference type="InterPro" id="IPR003029">
    <property type="entry name" value="S1_domain"/>
</dbReference>
<dbReference type="Gene3D" id="1.10.150.310">
    <property type="entry name" value="Tex RuvX-like domain-like"/>
    <property type="match status" value="1"/>
</dbReference>
<reference evidence="2 3" key="1">
    <citation type="journal article" date="2015" name="Genome Announc.">
        <title>Expanding the biotechnology potential of lactobacilli through comparative genomics of 213 strains and associated genera.</title>
        <authorList>
            <person name="Sun Z."/>
            <person name="Harris H.M."/>
            <person name="McCann A."/>
            <person name="Guo C."/>
            <person name="Argimon S."/>
            <person name="Zhang W."/>
            <person name="Yang X."/>
            <person name="Jeffery I.B."/>
            <person name="Cooney J.C."/>
            <person name="Kagawa T.F."/>
            <person name="Liu W."/>
            <person name="Song Y."/>
            <person name="Salvetti E."/>
            <person name="Wrobel A."/>
            <person name="Rasinkangas P."/>
            <person name="Parkhill J."/>
            <person name="Rea M.C."/>
            <person name="O'Sullivan O."/>
            <person name="Ritari J."/>
            <person name="Douillard F.P."/>
            <person name="Paul Ross R."/>
            <person name="Yang R."/>
            <person name="Briner A.E."/>
            <person name="Felis G.E."/>
            <person name="de Vos W.M."/>
            <person name="Barrangou R."/>
            <person name="Klaenhammer T.R."/>
            <person name="Caufield P.W."/>
            <person name="Cui Y."/>
            <person name="Zhang H."/>
            <person name="O'Toole P.W."/>
        </authorList>
    </citation>
    <scope>NUCLEOTIDE SEQUENCE [LARGE SCALE GENOMIC DNA]</scope>
    <source>
        <strain evidence="2 3">DSM 21376</strain>
    </source>
</reference>
<sequence length="729" mass="81797">MNIEIEKNVAQKVGISFKNVHAALELLHAGDTVPFIARYRKERTGSMDEVVLRDIQSIYQVNEKLASYKQKVMNAIADQGQMTENLQKQIKNAKTLQVVEDLYLPFKKKRKTRATAAKEAGLIPFADWLLTFPQNGISERAANFINLEQHISNVEDVIAGAQDIIAETVSENAVFRAYIRKTIKKTGSLLARRKNAAKDEKGIFRDYYEFEETITKIPSYRVLALDRGEKAGVLSLKLKSDEEYILRYLHSQLILQQTGPAVDLIVTAYTDGFKRLIKPALEREIRNQLTEKAHEHAIEVFGDNLYHLLMQAPLKGKITLGFDPAYRTGCKLAIVDQTGKFVAKQVIYPHARKKGEDASGTQKKKAAIEFENLLEKYQVEMIAIGNGTASRESEQFVAQIIQNCARQIYYVIVSEAGASVYSASQIARSEFPDFNVEERSAVSIARRLQDPLAELIKIDPQAIGVGQYQHDLPQSKLQERLANVIETAVNQVGVDLNTASIQLLQHVAGLNAVTATNIVKYRNENGAFTRRAELKKVSRLGPKAYQQAAGFLRIPDGSNILDNTDIHPESYALTRHLLNYLEIDLADIGTRESVKIISEQNSVSLAERLQAGRETIADILKSLQKPGRDMREELPAPLLRQDVLKMEDLSEGMKLQGTVRNVVDFGAFVDIGVKQDGLVHISKLTDRFISKPHEVVSVGDIVTVWIENIDLTRQRIQLTMLDPEKSKVR</sequence>
<dbReference type="EMBL" id="AYZF01000013">
    <property type="protein sequence ID" value="KRN05905.1"/>
    <property type="molecule type" value="Genomic_DNA"/>
</dbReference>
<dbReference type="Pfam" id="PF00575">
    <property type="entry name" value="S1"/>
    <property type="match status" value="1"/>
</dbReference>
<dbReference type="InterPro" id="IPR012337">
    <property type="entry name" value="RNaseH-like_sf"/>
</dbReference>
<dbReference type="GO" id="GO:0006412">
    <property type="term" value="P:translation"/>
    <property type="evidence" value="ECO:0007669"/>
    <property type="project" value="TreeGrafter"/>
</dbReference>
<dbReference type="InterPro" id="IPR032639">
    <property type="entry name" value="Tex_YqgF"/>
</dbReference>
<protein>
    <recommendedName>
        <fullName evidence="1">S1 motif domain-containing protein</fullName>
    </recommendedName>
</protein>
<dbReference type="InterPro" id="IPR012340">
    <property type="entry name" value="NA-bd_OB-fold"/>
</dbReference>
<dbReference type="PANTHER" id="PTHR10724:SF10">
    <property type="entry name" value="S1 RNA-BINDING DOMAIN-CONTAINING PROTEIN 1"/>
    <property type="match status" value="1"/>
</dbReference>
<organism evidence="2 3">
    <name type="scientific">Liquorilactobacillus sucicola DSM 21376 = JCM 15457</name>
    <dbReference type="NCBI Taxonomy" id="1423806"/>
    <lineage>
        <taxon>Bacteria</taxon>
        <taxon>Bacillati</taxon>
        <taxon>Bacillota</taxon>
        <taxon>Bacilli</taxon>
        <taxon>Lactobacillales</taxon>
        <taxon>Lactobacillaceae</taxon>
        <taxon>Liquorilactobacillus</taxon>
    </lineage>
</organism>
<dbReference type="InterPro" id="IPR023323">
    <property type="entry name" value="Tex-like_dom_sf"/>
</dbReference>
<proteinExistence type="predicted"/>
<dbReference type="SMART" id="SM00316">
    <property type="entry name" value="S1"/>
    <property type="match status" value="1"/>
</dbReference>
<dbReference type="InterPro" id="IPR041692">
    <property type="entry name" value="HHH_9"/>
</dbReference>
<dbReference type="Pfam" id="PF17674">
    <property type="entry name" value="HHH_9"/>
    <property type="match status" value="1"/>
</dbReference>
<dbReference type="SMART" id="SM00732">
    <property type="entry name" value="YqgFc"/>
    <property type="match status" value="1"/>
</dbReference>
<dbReference type="InterPro" id="IPR023319">
    <property type="entry name" value="Tex-like_HTH_dom_sf"/>
</dbReference>
<dbReference type="FunFam" id="2.40.50.140:FF:000051">
    <property type="entry name" value="RNA-binding transcriptional accessory protein"/>
    <property type="match status" value="1"/>
</dbReference>
<dbReference type="SUPFAM" id="SSF158832">
    <property type="entry name" value="Tex N-terminal region-like"/>
    <property type="match status" value="1"/>
</dbReference>
<dbReference type="Gene3D" id="1.10.10.650">
    <property type="entry name" value="RuvA domain 2-like"/>
    <property type="match status" value="1"/>
</dbReference>
<evidence type="ECO:0000313" key="3">
    <source>
        <dbReference type="Proteomes" id="UP000050961"/>
    </source>
</evidence>
<dbReference type="AlphaFoldDB" id="A0A023CW96"/>
<dbReference type="CDD" id="cd05685">
    <property type="entry name" value="S1_Tex"/>
    <property type="match status" value="1"/>
</dbReference>
<dbReference type="STRING" id="1423806.FD15_GL001088"/>
<dbReference type="Gene3D" id="2.40.50.140">
    <property type="entry name" value="Nucleic acid-binding proteins"/>
    <property type="match status" value="1"/>
</dbReference>
<dbReference type="InterPro" id="IPR018974">
    <property type="entry name" value="Tex-like_N"/>
</dbReference>
<dbReference type="Gene3D" id="3.30.420.140">
    <property type="entry name" value="YqgF/RNase H-like domain"/>
    <property type="match status" value="1"/>
</dbReference>
<dbReference type="Gene3D" id="1.10.3500.10">
    <property type="entry name" value="Tex N-terminal region-like"/>
    <property type="match status" value="1"/>
</dbReference>
<dbReference type="GO" id="GO:0005737">
    <property type="term" value="C:cytoplasm"/>
    <property type="evidence" value="ECO:0007669"/>
    <property type="project" value="UniProtKB-ARBA"/>
</dbReference>
<dbReference type="PATRIC" id="fig|1423806.3.peg.1107"/>
<dbReference type="SUPFAM" id="SSF47781">
    <property type="entry name" value="RuvA domain 2-like"/>
    <property type="match status" value="2"/>
</dbReference>
<dbReference type="InterPro" id="IPR050437">
    <property type="entry name" value="Ribos_protein_bS1-like"/>
</dbReference>
<dbReference type="InterPro" id="IPR055179">
    <property type="entry name" value="Tex-like_central_region"/>
</dbReference>
<dbReference type="Pfam" id="PF22706">
    <property type="entry name" value="Tex_central_region"/>
    <property type="match status" value="1"/>
</dbReference>
<evidence type="ECO:0000259" key="1">
    <source>
        <dbReference type="PROSITE" id="PS50126"/>
    </source>
</evidence>
<dbReference type="Pfam" id="PF09371">
    <property type="entry name" value="Tex_N"/>
    <property type="match status" value="1"/>
</dbReference>
<comment type="caution">
    <text evidence="2">The sequence shown here is derived from an EMBL/GenBank/DDBJ whole genome shotgun (WGS) entry which is preliminary data.</text>
</comment>
<gene>
    <name evidence="2" type="ORF">FD15_GL001088</name>
</gene>